<dbReference type="SMART" id="SM00020">
    <property type="entry name" value="Tryp_SPc"/>
    <property type="match status" value="1"/>
</dbReference>
<organism evidence="6 7">
    <name type="scientific">Photobacterium damselae subsp. damselae</name>
    <name type="common">Listonella damsela</name>
    <dbReference type="NCBI Taxonomy" id="85581"/>
    <lineage>
        <taxon>Bacteria</taxon>
        <taxon>Pseudomonadati</taxon>
        <taxon>Pseudomonadota</taxon>
        <taxon>Gammaproteobacteria</taxon>
        <taxon>Vibrionales</taxon>
        <taxon>Vibrionaceae</taxon>
        <taxon>Photobacterium</taxon>
    </lineage>
</organism>
<name>A0AAD3ZUT2_PHODD</name>
<keyword evidence="3" id="KW-0175">Coiled coil</keyword>
<dbReference type="AlphaFoldDB" id="A0AAD3ZUT2"/>
<dbReference type="PROSITE" id="PS50240">
    <property type="entry name" value="TRYPSIN_DOM"/>
    <property type="match status" value="1"/>
</dbReference>
<keyword evidence="1" id="KW-1015">Disulfide bond</keyword>
<dbReference type="NCBIfam" id="TIGR03501">
    <property type="entry name" value="GlyGly_CTERM"/>
    <property type="match status" value="1"/>
</dbReference>
<protein>
    <submittedName>
        <fullName evidence="6">Trypsin-like serine protease</fullName>
    </submittedName>
</protein>
<dbReference type="PRINTS" id="PR00722">
    <property type="entry name" value="CHYMOTRYPSIN"/>
</dbReference>
<dbReference type="SUPFAM" id="SSF50494">
    <property type="entry name" value="Trypsin-like serine proteases"/>
    <property type="match status" value="1"/>
</dbReference>
<feature type="coiled-coil region" evidence="3">
    <location>
        <begin position="326"/>
        <end position="353"/>
    </location>
</feature>
<dbReference type="Proteomes" id="UP000480943">
    <property type="component" value="Unassembled WGS sequence"/>
</dbReference>
<dbReference type="GO" id="GO:0006508">
    <property type="term" value="P:proteolysis"/>
    <property type="evidence" value="ECO:0007669"/>
    <property type="project" value="UniProtKB-KW"/>
</dbReference>
<dbReference type="EMBL" id="VZUQ01000073">
    <property type="protein sequence ID" value="KAB1178898.1"/>
    <property type="molecule type" value="Genomic_DNA"/>
</dbReference>
<accession>A0AAD3ZUT2</accession>
<keyword evidence="4" id="KW-1133">Transmembrane helix</keyword>
<dbReference type="InterPro" id="IPR033116">
    <property type="entry name" value="TRYPSIN_SER"/>
</dbReference>
<keyword evidence="4" id="KW-0472">Membrane</keyword>
<feature type="domain" description="Peptidase S1" evidence="5">
    <location>
        <begin position="39"/>
        <end position="300"/>
    </location>
</feature>
<dbReference type="CDD" id="cd00190">
    <property type="entry name" value="Tryp_SPc"/>
    <property type="match status" value="1"/>
</dbReference>
<keyword evidence="4" id="KW-0812">Transmembrane</keyword>
<dbReference type="Gene3D" id="2.40.10.10">
    <property type="entry name" value="Trypsin-like serine proteases"/>
    <property type="match status" value="1"/>
</dbReference>
<dbReference type="InterPro" id="IPR018114">
    <property type="entry name" value="TRYPSIN_HIS"/>
</dbReference>
<keyword evidence="2 6" id="KW-0645">Protease</keyword>
<keyword evidence="2" id="KW-0720">Serine protease</keyword>
<evidence type="ECO:0000256" key="4">
    <source>
        <dbReference type="SAM" id="Phobius"/>
    </source>
</evidence>
<dbReference type="InterPro" id="IPR020008">
    <property type="entry name" value="GlyGly_CTERM"/>
</dbReference>
<dbReference type="PROSITE" id="PS00134">
    <property type="entry name" value="TRYPSIN_HIS"/>
    <property type="match status" value="1"/>
</dbReference>
<evidence type="ECO:0000256" key="2">
    <source>
        <dbReference type="RuleBase" id="RU363034"/>
    </source>
</evidence>
<keyword evidence="2" id="KW-0378">Hydrolase</keyword>
<dbReference type="FunFam" id="2.40.10.10:FF:000068">
    <property type="entry name" value="transmembrane protease serine 2"/>
    <property type="match status" value="1"/>
</dbReference>
<evidence type="ECO:0000259" key="5">
    <source>
        <dbReference type="PROSITE" id="PS50240"/>
    </source>
</evidence>
<dbReference type="InterPro" id="IPR043504">
    <property type="entry name" value="Peptidase_S1_PA_chymotrypsin"/>
</dbReference>
<dbReference type="PANTHER" id="PTHR24256">
    <property type="entry name" value="TRYPTASE-RELATED"/>
    <property type="match status" value="1"/>
</dbReference>
<dbReference type="InterPro" id="IPR001254">
    <property type="entry name" value="Trypsin_dom"/>
</dbReference>
<evidence type="ECO:0000313" key="6">
    <source>
        <dbReference type="EMBL" id="KAB1178898.1"/>
    </source>
</evidence>
<dbReference type="Pfam" id="PF00089">
    <property type="entry name" value="Trypsin"/>
    <property type="match status" value="1"/>
</dbReference>
<comment type="caution">
    <text evidence="6">The sequence shown here is derived from an EMBL/GenBank/DDBJ whole genome shotgun (WGS) entry which is preliminary data.</text>
</comment>
<dbReference type="PROSITE" id="PS00135">
    <property type="entry name" value="TRYPSIN_SER"/>
    <property type="match status" value="1"/>
</dbReference>
<feature type="transmembrane region" description="Helical" evidence="4">
    <location>
        <begin position="350"/>
        <end position="369"/>
    </location>
</feature>
<gene>
    <name evidence="6" type="ORF">F6450_14470</name>
</gene>
<evidence type="ECO:0000313" key="7">
    <source>
        <dbReference type="Proteomes" id="UP000480943"/>
    </source>
</evidence>
<dbReference type="InterPro" id="IPR001314">
    <property type="entry name" value="Peptidase_S1A"/>
</dbReference>
<dbReference type="GO" id="GO:0004252">
    <property type="term" value="F:serine-type endopeptidase activity"/>
    <property type="evidence" value="ECO:0007669"/>
    <property type="project" value="InterPro"/>
</dbReference>
<proteinExistence type="predicted"/>
<evidence type="ECO:0000256" key="3">
    <source>
        <dbReference type="SAM" id="Coils"/>
    </source>
</evidence>
<dbReference type="InterPro" id="IPR051487">
    <property type="entry name" value="Ser/Thr_Proteases_Immune/Dev"/>
</dbReference>
<reference evidence="6 7" key="1">
    <citation type="submission" date="2019-09" db="EMBL/GenBank/DDBJ databases">
        <title>Photobacterium damselae subsp. damselae CDC-2227-81, a human clinical isolate.</title>
        <authorList>
            <person name="Osorio C.R."/>
        </authorList>
    </citation>
    <scope>NUCLEOTIDE SEQUENCE [LARGE SCALE GENOMIC DNA]</scope>
    <source>
        <strain evidence="6 7">CDC-2227-81</strain>
    </source>
</reference>
<dbReference type="InterPro" id="IPR009003">
    <property type="entry name" value="Peptidase_S1_PA"/>
</dbReference>
<evidence type="ECO:0000256" key="1">
    <source>
        <dbReference type="ARBA" id="ARBA00023157"/>
    </source>
</evidence>
<sequence>MLIMKRSNYSFISQTLFQFALFGLIFFSSTVFALVTPKIVGGSSGASLPWQAYLKINSQGQTYTCGAVVIGSHTILTAAHCLEFNDKIVTPSQVSVWTGITQTSQASYSSSLPVKRIDLHPLFDSDTFINDIAVISLVDEVTSNAIPITLTQPDEQQEMDTQFALTWVTNSSREGNLLVSGWGSTDPTLNDTSGSSQLLATVLSGVPDSICRSLWGGFISLDESTQFLCAAATAPWKDQDSCLGDSGGPLIWQDPQHSNDSDYGLRLAGIVSFGDGCDGKRPGGYTEVSHYYSWIASHMDEELQLSNQAVFTENPFTRYDEDGDLLDEFQDALDDAQDGLQQLEDNIDKYTGGGSLYWFTLLGVMFLAWRRR</sequence>